<dbReference type="WBParaSite" id="RSKR_0000758500.1">
    <property type="protein sequence ID" value="RSKR_0000758500.1"/>
    <property type="gene ID" value="RSKR_0000758500"/>
</dbReference>
<evidence type="ECO:0000313" key="1">
    <source>
        <dbReference type="Proteomes" id="UP000095286"/>
    </source>
</evidence>
<evidence type="ECO:0000313" key="2">
    <source>
        <dbReference type="WBParaSite" id="RSKR_0000758500.1"/>
    </source>
</evidence>
<reference evidence="2" key="1">
    <citation type="submission" date="2016-11" db="UniProtKB">
        <authorList>
            <consortium name="WormBaseParasite"/>
        </authorList>
    </citation>
    <scope>IDENTIFICATION</scope>
    <source>
        <strain evidence="2">KR3021</strain>
    </source>
</reference>
<accession>A0AC35U3U0</accession>
<protein>
    <submittedName>
        <fullName evidence="2">Mucin-5AC</fullName>
    </submittedName>
</protein>
<name>A0AC35U3U0_9BILA</name>
<proteinExistence type="predicted"/>
<sequence>MLMQSHLLKGLIFSILFISSYAQYEVESPSAPANQGTEVKISGNQPLQNKEFIYSPTLAPTNNKYMPPPELYVPKGAAPGTEPAAHDNSNGEFIHAATEQQGIDASRSSSSAKSGPPANIKFTLRNLGQDDDTLANFYGDYIAGFNPRHVASASSSTTTSSSLSTSSSTHQSKTGLAQSSSPSWSTLEHASTSNVHPNVNTGSVANGLSAESGDSTNTQPKPSSSQSSQSNSGNGSSSESNRPGSTSSSSLNNISPSGLPPTGSLSGNKITSSEEHKQSSSSSQGETTANKSSSESSATFHAEIDSKSEKQSTDSHTISNIGDLLRTAHPGAKPEDIDIISKAGLLGLDDIEERLKAIKCNEGEEHLESQSHLEPIPQQKIAPEIIDTTKQSSISENNPDTHSIIEETETPATLIDESDGNGHKTAPKESNHQNETDNTKERENSKGTISSPSPPAEKVTQPHLVEVSPSPATLATVDTQQYVKPSATSNVQKIALPNQVEIKNELEKVPLISSSSNALPQSVATSSSGEKALPETFVPPSTVVEKVAPESVSSRTASPQVIPSSTIKASPEDVPSAPKSALPQVIAPSSHADEKIVPEEVSSVTASPPSPSTDIKGKPEIVPSQTALPESTAPSSSIGKISLPESVPYITPTAMSESFVPSVNEKTLSKNVPSLTPKSVVGLLPKGGSSETVSVLEITLTDKSASPSSVGEKTKPESSSVSESIAPESTVPSAAGEKTLPQESSVTSSYVGEKTMPESTITSVSENVSPKSSVPSSSGNAIAESIPSVTKTALPETTATEGKTENVPSTNDEKASPEKIPSIAKTASLQTPASSSSIDEIGLPSISKPALPNTISETIPSASAHSIDTANKLSANTASPSHTILPSTSSKPTINHNTDSILVASITPKHPSSSSSESKETSHKNKSSSSSSEESKPKKEGHGHLTSVTSVPDSLRIPIAPQLPSSIKEVMPEIHPSQITPQIKPSLSEIASTEVRPSQVTPEYIPYVSEITPQITPEVKLPISEITPELPSSVSIPRVEPPVSEVAPEVQPPLSEIAPETHHNLIEISPPTHPSSTEPHSSKIEAFPESPNPSPIESEKVTTSTAAPSSIAYNTPQILVAQTTTQASLSIAQVSTTQATIVIESSNNNIVIVSTQVPASAINHETLAPITAPVAIPTIPTAPHIFVPTKPTKNEGEIKVVEITKLTGTDLNNNLKISESTPIINVVPSAATNEASSYVLPSNEDNKPLSYVSSSNANAQNHKSSPKAQNNIIDHAKLIPSSESIDNTIDKNSVAAKKSTGNVFELSTSDVHSTAEYDYTEETNSPRSKIVVTTHASSIQSTTPSLLLSAFLPSASFSANNNAKNIEGISNVENIEDISNVENINNTENTSNVKSVANVEDIKDFYNVQNIGHINNVNAIKGISNVENIKEPINANNIKAIINVENIKEFSDVVNVKDITNAKDITENINVISTKGHVGTSASDFKINPIAATNDFDAPPTKIESDDTSSLISNKPELIDLTPKTNALYASISAIPPSSQLTPTENKPSTGNKHVGDIIHPSPSEEIHVVAHNSPYISPKNAIGIASKNAIDTSSNIAPSTAITVDHNNIDHSNVDHNNVGTNNIISPSTSRSSVEAPDVLRPSEISAFDKDTAVTASISDKYDTHSEIASPSSVHIVPESHLGNKITSDNAQSNTEASTHKTPSPRVFAPHSAPVNVPVPPPHPSIHKTEPYAQHFSSEVVPTTHEETGERTEQTSEHHVPIITSKSESHEEKQVYTPAVVPQVTKEVNSQERPTSIIETSQIQMKPTEESYTENLTPPVEKSLPIKPIQIESPEPDQTHSVAIPAKPVSLPEESGNEVVPNQDLTHSSETHLNTKTGSSNEEHPTETGSHLEEEFSNQSNYGSANAQKKGGDVVVQKVVEATKETVYKPTNNGNTHNTYHEKTITHSVEPSQIISEVPHQEKSDENRGEEPEAPQSRSEGRTGYEKVIANTETHVSQQVVPQQNTFNPRTTSQIDSTQVQIVPAPEVVETTNTQVQPEQPDQSQQQVTGGSNAGYSQQQGSNYGVAPQNIVYPQQQAQSYQQPQAPSNYGNNYNSGYQSRPQSQPGCCGGNWLSRQGGICAPISNSPCGGIPASPRAPCSIGSNCYSAAPQPAFPPYSSPCQRPCGGCSQPAPRSCCCTPAAPNPLAGFPNLFGSLCTGRKKRSLTWSGICGRYVAAK</sequence>
<dbReference type="Proteomes" id="UP000095286">
    <property type="component" value="Unplaced"/>
</dbReference>
<organism evidence="1 2">
    <name type="scientific">Rhabditophanes sp. KR3021</name>
    <dbReference type="NCBI Taxonomy" id="114890"/>
    <lineage>
        <taxon>Eukaryota</taxon>
        <taxon>Metazoa</taxon>
        <taxon>Ecdysozoa</taxon>
        <taxon>Nematoda</taxon>
        <taxon>Chromadorea</taxon>
        <taxon>Rhabditida</taxon>
        <taxon>Tylenchina</taxon>
        <taxon>Panagrolaimomorpha</taxon>
        <taxon>Strongyloidoidea</taxon>
        <taxon>Alloionematidae</taxon>
        <taxon>Rhabditophanes</taxon>
    </lineage>
</organism>